<dbReference type="EMBL" id="AP018823">
    <property type="protein sequence ID" value="BBF86399.1"/>
    <property type="molecule type" value="Genomic_DNA"/>
</dbReference>
<dbReference type="HAMAP" id="MF_00597">
    <property type="entry name" value="ADC"/>
    <property type="match status" value="1"/>
</dbReference>
<evidence type="ECO:0000256" key="1">
    <source>
        <dbReference type="ARBA" id="ARBA00022793"/>
    </source>
</evidence>
<keyword evidence="1 4" id="KW-0210">Decarboxylase</keyword>
<evidence type="ECO:0000313" key="6">
    <source>
        <dbReference type="Proteomes" id="UP000198290"/>
    </source>
</evidence>
<protein>
    <recommendedName>
        <fullName evidence="4">Acetoacetate decarboxylase</fullName>
        <shortName evidence="4">AAD</shortName>
        <shortName evidence="4">ADC</shortName>
        <ecNumber evidence="4">4.1.1.4</ecNumber>
    </recommendedName>
</protein>
<dbReference type="AlphaFoldDB" id="A0A3G9GIB4"/>
<organism evidence="5 6">
    <name type="scientific">Aquitalea magnusonii</name>
    <dbReference type="NCBI Taxonomy" id="332411"/>
    <lineage>
        <taxon>Bacteria</taxon>
        <taxon>Pseudomonadati</taxon>
        <taxon>Pseudomonadota</taxon>
        <taxon>Betaproteobacteria</taxon>
        <taxon>Neisseriales</taxon>
        <taxon>Chromobacteriaceae</taxon>
        <taxon>Aquitalea</taxon>
    </lineage>
</organism>
<dbReference type="Gene3D" id="2.40.400.10">
    <property type="entry name" value="Acetoacetate decarboxylase-like"/>
    <property type="match status" value="1"/>
</dbReference>
<dbReference type="RefSeq" id="WP_089084610.1">
    <property type="nucleotide sequence ID" value="NZ_AP018823.1"/>
</dbReference>
<dbReference type="NCBIfam" id="NF002614">
    <property type="entry name" value="PRK02265.1"/>
    <property type="match status" value="1"/>
</dbReference>
<keyword evidence="3 4" id="KW-0704">Schiff base</keyword>
<dbReference type="EC" id="4.1.1.4" evidence="4"/>
<feature type="active site" description="Schiff-base intermediate with acetoacetate" evidence="4">
    <location>
        <position position="116"/>
    </location>
</feature>
<proteinExistence type="inferred from homology"/>
<dbReference type="STRING" id="332411.VI06_07785"/>
<accession>A0A3G9GIB4</accession>
<dbReference type="InterPro" id="IPR023375">
    <property type="entry name" value="ADC_dom_sf"/>
</dbReference>
<reference evidence="6" key="3">
    <citation type="journal article" date="2017" name="Plant Physiol. Biochem.">
        <title>Differential oxidative and antioxidative response of duckweed Lemna minor toward plant growth promoting/inhibiting bacteria.</title>
        <authorList>
            <person name="Ishizawa H."/>
            <person name="Kuroda M."/>
            <person name="Morikawa M."/>
            <person name="Ike M."/>
        </authorList>
    </citation>
    <scope>NUCLEOTIDE SEQUENCE [LARGE SCALE GENOMIC DNA]</scope>
    <source>
        <strain evidence="6">H3</strain>
    </source>
</reference>
<evidence type="ECO:0000256" key="2">
    <source>
        <dbReference type="ARBA" id="ARBA00023239"/>
    </source>
</evidence>
<evidence type="ECO:0000256" key="3">
    <source>
        <dbReference type="ARBA" id="ARBA00023270"/>
    </source>
</evidence>
<dbReference type="InterPro" id="IPR023653">
    <property type="entry name" value="Acetoacetate_decarboxylase_bac"/>
</dbReference>
<sequence length="246" mass="27361">MNIEQIRQHAFAMPFTSPAFPPGPYRFYQREFFIISYRTDPEKLRAIIPEPLQMSEPVVNFEFIRMPDSTGFGDYTESGQVIPVSYQGKPGNYTHAMYLNDHPPTAGGRELWGFPKKMASPRLQVHTDTLVGELNYGPVRVATGTMGYKHRELDGQAIAESLRTTPNYLLKIIPHVDGTARICELVSFPMLDVTVHGAWSGPAALSLFAHALAPVAELPVLEVLGAKHYVADLTLGLGKVEFDYLV</sequence>
<evidence type="ECO:0000313" key="5">
    <source>
        <dbReference type="EMBL" id="BBF86399.1"/>
    </source>
</evidence>
<dbReference type="GO" id="GO:0047602">
    <property type="term" value="F:acetoacetate decarboxylase activity"/>
    <property type="evidence" value="ECO:0007669"/>
    <property type="project" value="UniProtKB-UniRule"/>
</dbReference>
<dbReference type="SUPFAM" id="SSF160104">
    <property type="entry name" value="Acetoacetate decarboxylase-like"/>
    <property type="match status" value="1"/>
</dbReference>
<comment type="catalytic activity">
    <reaction evidence="4">
        <text>acetoacetate + H(+) = acetone + CO2</text>
        <dbReference type="Rhea" id="RHEA:19729"/>
        <dbReference type="ChEBI" id="CHEBI:13705"/>
        <dbReference type="ChEBI" id="CHEBI:15347"/>
        <dbReference type="ChEBI" id="CHEBI:15378"/>
        <dbReference type="ChEBI" id="CHEBI:16526"/>
        <dbReference type="EC" id="4.1.1.4"/>
    </reaction>
</comment>
<gene>
    <name evidence="4" type="primary">adc</name>
    <name evidence="5" type="ORF">DLM_2798</name>
</gene>
<comment type="function">
    <text evidence="4">Catalyzes the conversion of acetoacetate to acetone and carbon dioxide.</text>
</comment>
<dbReference type="KEGG" id="amah:DLM_2798"/>
<dbReference type="InterPro" id="IPR010451">
    <property type="entry name" value="Acetoacetate_decarboxylase"/>
</dbReference>
<comment type="similarity">
    <text evidence="4">Belongs to the ADC family.</text>
</comment>
<evidence type="ECO:0000256" key="4">
    <source>
        <dbReference type="HAMAP-Rule" id="MF_00597"/>
    </source>
</evidence>
<reference evidence="5 6" key="2">
    <citation type="journal article" date="2017" name="Genome Announc.">
        <title>Draft genome sequence of Aquitalea magnusonii strain H3, a plant growth-promoting bacterium of duckweed Lemna minor.</title>
        <authorList>
            <person name="Ishizawa H."/>
            <person name="Kuroda M."/>
            <person name="Ike M."/>
        </authorList>
    </citation>
    <scope>NUCLEOTIDE SEQUENCE [LARGE SCALE GENOMIC DNA]</scope>
    <source>
        <strain evidence="5 6">H3</strain>
    </source>
</reference>
<dbReference type="OrthoDB" id="1633687at2"/>
<reference evidence="6" key="1">
    <citation type="journal article" date="2017" name="Biotechnol. Biofuels">
        <title>Evaluation of environmental bacterial communities as a factor affecting the growth of duckweed Lemna minor.</title>
        <authorList>
            <person name="Ishizawa H."/>
            <person name="Kuroda M."/>
            <person name="Morikawa M."/>
            <person name="Ike M."/>
        </authorList>
    </citation>
    <scope>NUCLEOTIDE SEQUENCE [LARGE SCALE GENOMIC DNA]</scope>
    <source>
        <strain evidence="6">H3</strain>
    </source>
</reference>
<dbReference type="Proteomes" id="UP000198290">
    <property type="component" value="Chromosome"/>
</dbReference>
<keyword evidence="6" id="KW-1185">Reference proteome</keyword>
<keyword evidence="2 4" id="KW-0456">Lyase</keyword>
<dbReference type="Pfam" id="PF06314">
    <property type="entry name" value="ADC"/>
    <property type="match status" value="1"/>
</dbReference>
<name>A0A3G9GIB4_9NEIS</name>